<dbReference type="InterPro" id="IPR039564">
    <property type="entry name" value="Peptidase_C39-like"/>
</dbReference>
<dbReference type="STRING" id="1841860.GCA_900157375_01773"/>
<keyword evidence="2" id="KW-0732">Signal</keyword>
<dbReference type="OrthoDB" id="461196at2"/>
<feature type="chain" id="PRO_5015470531" evidence="2">
    <location>
        <begin position="37"/>
        <end position="235"/>
    </location>
</feature>
<dbReference type="GO" id="GO:0008233">
    <property type="term" value="F:peptidase activity"/>
    <property type="evidence" value="ECO:0007669"/>
    <property type="project" value="UniProtKB-KW"/>
</dbReference>
<protein>
    <submittedName>
        <fullName evidence="4">Papain-like cysteine protease AvrRpt2</fullName>
    </submittedName>
</protein>
<feature type="signal peptide" evidence="2">
    <location>
        <begin position="1"/>
        <end position="36"/>
    </location>
</feature>
<evidence type="ECO:0000313" key="4">
    <source>
        <dbReference type="EMBL" id="SPM33964.1"/>
    </source>
</evidence>
<name>A0A2U3NR51_9MYCO</name>
<feature type="domain" description="Peptidase C39-like" evidence="3">
    <location>
        <begin position="66"/>
        <end position="202"/>
    </location>
</feature>
<keyword evidence="4" id="KW-0645">Protease</keyword>
<reference evidence="4 5" key="1">
    <citation type="submission" date="2017-01" db="EMBL/GenBank/DDBJ databases">
        <authorList>
            <consortium name="Urmite Genomes"/>
        </authorList>
    </citation>
    <scope>NUCLEOTIDE SEQUENCE [LARGE SCALE GENOMIC DNA]</scope>
    <source>
        <strain evidence="4 5">AB57</strain>
    </source>
</reference>
<gene>
    <name evidence="4" type="ORF">MRAB57_1771</name>
</gene>
<keyword evidence="5" id="KW-1185">Reference proteome</keyword>
<dbReference type="Pfam" id="PF13529">
    <property type="entry name" value="Peptidase_C39_2"/>
    <property type="match status" value="1"/>
</dbReference>
<accession>A0A2U3NR51</accession>
<evidence type="ECO:0000256" key="2">
    <source>
        <dbReference type="SAM" id="SignalP"/>
    </source>
</evidence>
<dbReference type="AlphaFoldDB" id="A0A2U3NR51"/>
<sequence length="235" mass="24246">MIATLGVAARKATQAAGVAVIAISLSLGFATGLAHADETAVRGMYGDPVAAIAFWQPQTYDDCVLMAAADVVGEATGRRVSEQEIIALAQQTPSQTHPGSIYTMPKNKDDPNTGQGTSYNDIPLLLSHYGVAATVIDKNDAGVPTGMAALKQYLGAGRKVIVALNAELLAGQPEDPKDPGPNHAVVATGVDTVNGAVHLNDSGVDDGADKIVSIELFTKAWATGDDELVVTGARR</sequence>
<organism evidence="4 5">
    <name type="scientific">Mycobacterium rhizamassiliense</name>
    <dbReference type="NCBI Taxonomy" id="1841860"/>
    <lineage>
        <taxon>Bacteria</taxon>
        <taxon>Bacillati</taxon>
        <taxon>Actinomycetota</taxon>
        <taxon>Actinomycetes</taxon>
        <taxon>Mycobacteriales</taxon>
        <taxon>Mycobacteriaceae</taxon>
        <taxon>Mycobacterium</taxon>
    </lineage>
</organism>
<dbReference type="Gene3D" id="3.90.70.10">
    <property type="entry name" value="Cysteine proteinases"/>
    <property type="match status" value="1"/>
</dbReference>
<dbReference type="EMBL" id="FUFA01000004">
    <property type="protein sequence ID" value="SPM33964.1"/>
    <property type="molecule type" value="Genomic_DNA"/>
</dbReference>
<proteinExistence type="predicted"/>
<feature type="region of interest" description="Disordered" evidence="1">
    <location>
        <begin position="90"/>
        <end position="117"/>
    </location>
</feature>
<evidence type="ECO:0000256" key="1">
    <source>
        <dbReference type="SAM" id="MobiDB-lite"/>
    </source>
</evidence>
<keyword evidence="4" id="KW-0378">Hydrolase</keyword>
<dbReference type="Proteomes" id="UP000240988">
    <property type="component" value="Unassembled WGS sequence"/>
</dbReference>
<dbReference type="GO" id="GO:0006508">
    <property type="term" value="P:proteolysis"/>
    <property type="evidence" value="ECO:0007669"/>
    <property type="project" value="UniProtKB-KW"/>
</dbReference>
<evidence type="ECO:0000313" key="5">
    <source>
        <dbReference type="Proteomes" id="UP000240988"/>
    </source>
</evidence>
<evidence type="ECO:0000259" key="3">
    <source>
        <dbReference type="Pfam" id="PF13529"/>
    </source>
</evidence>
<dbReference type="RefSeq" id="WP_077087237.1">
    <property type="nucleotide sequence ID" value="NZ_LT721901.1"/>
</dbReference>